<feature type="region of interest" description="Disordered" evidence="1">
    <location>
        <begin position="41"/>
        <end position="94"/>
    </location>
</feature>
<name>A0A7S7LZL7_9BACT</name>
<dbReference type="EMBL" id="CP054493">
    <property type="protein sequence ID" value="QOY54346.1"/>
    <property type="molecule type" value="Genomic_DNA"/>
</dbReference>
<keyword evidence="2" id="KW-0732">Signal</keyword>
<evidence type="ECO:0000256" key="2">
    <source>
        <dbReference type="SAM" id="SignalP"/>
    </source>
</evidence>
<evidence type="ECO:0000313" key="4">
    <source>
        <dbReference type="Proteomes" id="UP000593836"/>
    </source>
</evidence>
<feature type="compositionally biased region" description="Acidic residues" evidence="1">
    <location>
        <begin position="69"/>
        <end position="91"/>
    </location>
</feature>
<protein>
    <submittedName>
        <fullName evidence="3">DUF3373 family protein</fullName>
    </submittedName>
</protein>
<dbReference type="RefSeq" id="WP_194366391.1">
    <property type="nucleotide sequence ID" value="NZ_CP054493.1"/>
</dbReference>
<dbReference type="Pfam" id="PF11853">
    <property type="entry name" value="DUF3373"/>
    <property type="match status" value="1"/>
</dbReference>
<evidence type="ECO:0000313" key="3">
    <source>
        <dbReference type="EMBL" id="QOY54346.1"/>
    </source>
</evidence>
<accession>A0A7S7LZL7</accession>
<feature type="chain" id="PRO_5033008144" evidence="2">
    <location>
        <begin position="22"/>
        <end position="528"/>
    </location>
</feature>
<reference evidence="3 4" key="1">
    <citation type="submission" date="2020-05" db="EMBL/GenBank/DDBJ databases">
        <title>Sulfurimonas marisnigri, sp. nov., and Sulfurimonas baltica, sp. nov., manganese oxide reducing chemolithoautotrophs of the class Epsilonproteobacteria isolated from the pelagic redoxclines of the Black and Baltic Seas and emended description of the genus Sulfurimonas.</title>
        <authorList>
            <person name="Henkel J.V."/>
            <person name="Laudan C."/>
            <person name="Werner J."/>
            <person name="Neu T."/>
            <person name="Plewe S."/>
            <person name="Sproer C."/>
            <person name="Bunk B."/>
            <person name="Schulz-Vogt H.N."/>
        </authorList>
    </citation>
    <scope>NUCLEOTIDE SEQUENCE [LARGE SCALE GENOMIC DNA]</scope>
    <source>
        <strain evidence="3 4">SoZ1</strain>
    </source>
</reference>
<dbReference type="KEGG" id="smas:HUE87_10770"/>
<organism evidence="3 4">
    <name type="scientific">Candidatus Sulfurimonas marisnigri</name>
    <dbReference type="NCBI Taxonomy" id="2740405"/>
    <lineage>
        <taxon>Bacteria</taxon>
        <taxon>Pseudomonadati</taxon>
        <taxon>Campylobacterota</taxon>
        <taxon>Epsilonproteobacteria</taxon>
        <taxon>Campylobacterales</taxon>
        <taxon>Sulfurimonadaceae</taxon>
        <taxon>Sulfurimonas</taxon>
    </lineage>
</organism>
<feature type="signal peptide" evidence="2">
    <location>
        <begin position="1"/>
        <end position="21"/>
    </location>
</feature>
<dbReference type="InterPro" id="IPR021803">
    <property type="entry name" value="DUF3373"/>
</dbReference>
<dbReference type="AlphaFoldDB" id="A0A7S7LZL7"/>
<sequence>MNRPLLLSLAAAALLSTNLSAQSMYERFEAMEKEMNQLKRELSALKSSKSPTKTDEEEQEEVASSVTSTEDETVAVAEDKEEEDDGEEIATNEDRIYELEEAVSQLNRSTSGSHLKFKVDYRFAIENMNYTMADGREAKNNAFMTNRLWINTAYKATNNLSFSAQFAYNKAFGERSGASDAPTNSFEGFDWIANENAYDDKLRVRSAYFFYRNTEFMGLDIPWTISIGRRPSTNGHLINLRDDDKASSPLGHAINVEFDGLSSKFVINKNTGTYVKFCAGRGMSNAAPKFSSTPYAEVSSDNTNIDLAGLIFVPFDNKQYSVATQYYYANNLIDAVNPNDQTAGFDTVGGLHSASINFTAKGIGNEWSNFLDDSTFFVSLAATVTDPKDRGVSTGMLGSADKETGTSYWIGTQFPSLLTESGRWGLEFNHGSKYWRSITYSEDTNIGSKVATRGNAYEVYFTEYLIEDILSLQLRYTYIDYDYSGSNGFFGSTSGNSMRISDIPTNSAMASQVVDKAQDIRFYIRYRY</sequence>
<proteinExistence type="predicted"/>
<keyword evidence="4" id="KW-1185">Reference proteome</keyword>
<gene>
    <name evidence="3" type="ORF">HUE87_10770</name>
</gene>
<evidence type="ECO:0000256" key="1">
    <source>
        <dbReference type="SAM" id="MobiDB-lite"/>
    </source>
</evidence>
<dbReference type="Proteomes" id="UP000593836">
    <property type="component" value="Chromosome"/>
</dbReference>